<proteinExistence type="predicted"/>
<feature type="transmembrane region" description="Helical" evidence="1">
    <location>
        <begin position="313"/>
        <end position="332"/>
    </location>
</feature>
<evidence type="ECO:0000256" key="1">
    <source>
        <dbReference type="SAM" id="Phobius"/>
    </source>
</evidence>
<dbReference type="EMBL" id="BMCS01000001">
    <property type="protein sequence ID" value="GGF28679.1"/>
    <property type="molecule type" value="Genomic_DNA"/>
</dbReference>
<keyword evidence="1" id="KW-0812">Transmembrane</keyword>
<dbReference type="InterPro" id="IPR002656">
    <property type="entry name" value="Acyl_transf_3_dom"/>
</dbReference>
<feature type="domain" description="Acyltransferase 3" evidence="2">
    <location>
        <begin position="26"/>
        <end position="400"/>
    </location>
</feature>
<dbReference type="Pfam" id="PF01757">
    <property type="entry name" value="Acyl_transf_3"/>
    <property type="match status" value="1"/>
</dbReference>
<feature type="transmembrane region" description="Helical" evidence="1">
    <location>
        <begin position="102"/>
        <end position="120"/>
    </location>
</feature>
<keyword evidence="3" id="KW-0808">Transferase</keyword>
<feature type="transmembrane region" description="Helical" evidence="1">
    <location>
        <begin position="248"/>
        <end position="274"/>
    </location>
</feature>
<evidence type="ECO:0000259" key="2">
    <source>
        <dbReference type="Pfam" id="PF01757"/>
    </source>
</evidence>
<dbReference type="PANTHER" id="PTHR23028:SF53">
    <property type="entry name" value="ACYL_TRANSF_3 DOMAIN-CONTAINING PROTEIN"/>
    <property type="match status" value="1"/>
</dbReference>
<dbReference type="PANTHER" id="PTHR23028">
    <property type="entry name" value="ACETYLTRANSFERASE"/>
    <property type="match status" value="1"/>
</dbReference>
<sequence length="419" mass="46068">MSEHPPEIRESVVPQPPERKFRGRIRGLDGPRGIACMAILAVHVVGHYSPDTAASGKLQLLGQALIFFFALSGFLLFLPIVRDLFLAKTSQPDIRAYAIHRALRIFPAYLLIFLITNYVLQASFVDNAQKTLTVGSDSGTGMITDVWSLLANLTLVQTYFPSLIQTGINPAWSLSLEIAFYVSLPFFGALMFALHRRRGWSPFASAMVAPVALIVLGSVGKVFASWLSNRDGITDVIEQNFGPNWAAVVLRSFLGGSDAFAFGMIAVVLFVAVGTGNIGPAAARRIRLWSIIALFPSLLVMLVLLIVQSNFQVTATSLASGLIILIIVLPLAEGKDSKLADWLDWKPFEYLGRISLSIYLWHFPLLMVLGRWGLMAGDNWGGLFRNFLLLSAASILCGAVTYQYVERPAVNYARKFKSR</sequence>
<evidence type="ECO:0000313" key="3">
    <source>
        <dbReference type="EMBL" id="GGF28679.1"/>
    </source>
</evidence>
<keyword evidence="1" id="KW-0472">Membrane</keyword>
<keyword evidence="3" id="KW-0012">Acyltransferase</keyword>
<feature type="transmembrane region" description="Helical" evidence="1">
    <location>
        <begin position="206"/>
        <end position="228"/>
    </location>
</feature>
<reference evidence="4" key="1">
    <citation type="journal article" date="2019" name="Int. J. Syst. Evol. Microbiol.">
        <title>The Global Catalogue of Microorganisms (GCM) 10K type strain sequencing project: providing services to taxonomists for standard genome sequencing and annotation.</title>
        <authorList>
            <consortium name="The Broad Institute Genomics Platform"/>
            <consortium name="The Broad Institute Genome Sequencing Center for Infectious Disease"/>
            <person name="Wu L."/>
            <person name="Ma J."/>
        </authorList>
    </citation>
    <scope>NUCLEOTIDE SEQUENCE [LARGE SCALE GENOMIC DNA]</scope>
    <source>
        <strain evidence="4">CCM 7855</strain>
    </source>
</reference>
<dbReference type="GO" id="GO:0016746">
    <property type="term" value="F:acyltransferase activity"/>
    <property type="evidence" value="ECO:0007669"/>
    <property type="project" value="UniProtKB-KW"/>
</dbReference>
<dbReference type="RefSeq" id="WP_188490045.1">
    <property type="nucleotide sequence ID" value="NZ_BMCS01000001.1"/>
</dbReference>
<comment type="caution">
    <text evidence="3">The sequence shown here is derived from an EMBL/GenBank/DDBJ whole genome shotgun (WGS) entry which is preliminary data.</text>
</comment>
<feature type="transmembrane region" description="Helical" evidence="1">
    <location>
        <begin position="386"/>
        <end position="405"/>
    </location>
</feature>
<dbReference type="Proteomes" id="UP000632454">
    <property type="component" value="Unassembled WGS sequence"/>
</dbReference>
<organism evidence="3 4">
    <name type="scientific">Williamsia phyllosphaerae</name>
    <dbReference type="NCBI Taxonomy" id="885042"/>
    <lineage>
        <taxon>Bacteria</taxon>
        <taxon>Bacillati</taxon>
        <taxon>Actinomycetota</taxon>
        <taxon>Actinomycetes</taxon>
        <taxon>Mycobacteriales</taxon>
        <taxon>Nocardiaceae</taxon>
        <taxon>Williamsia</taxon>
    </lineage>
</organism>
<gene>
    <name evidence="3" type="ORF">GCM10007298_25610</name>
</gene>
<name>A0ABQ1UYY3_9NOCA</name>
<feature type="transmembrane region" description="Helical" evidence="1">
    <location>
        <begin position="286"/>
        <end position="307"/>
    </location>
</feature>
<feature type="transmembrane region" description="Helical" evidence="1">
    <location>
        <begin position="30"/>
        <end position="48"/>
    </location>
</feature>
<dbReference type="InterPro" id="IPR050879">
    <property type="entry name" value="Acyltransferase_3"/>
</dbReference>
<keyword evidence="1" id="KW-1133">Transmembrane helix</keyword>
<evidence type="ECO:0000313" key="4">
    <source>
        <dbReference type="Proteomes" id="UP000632454"/>
    </source>
</evidence>
<feature type="transmembrane region" description="Helical" evidence="1">
    <location>
        <begin position="171"/>
        <end position="194"/>
    </location>
</feature>
<feature type="transmembrane region" description="Helical" evidence="1">
    <location>
        <begin position="60"/>
        <end position="81"/>
    </location>
</feature>
<protein>
    <submittedName>
        <fullName evidence="3">Acyltransferase</fullName>
    </submittedName>
</protein>
<accession>A0ABQ1UYY3</accession>
<keyword evidence="4" id="KW-1185">Reference proteome</keyword>
<feature type="transmembrane region" description="Helical" evidence="1">
    <location>
        <begin position="353"/>
        <end position="374"/>
    </location>
</feature>